<dbReference type="OrthoDB" id="5560686at2759"/>
<evidence type="ECO:0000256" key="1">
    <source>
        <dbReference type="SAM" id="MobiDB-lite"/>
    </source>
</evidence>
<dbReference type="EMBL" id="AAYL02000243">
    <property type="protein sequence ID" value="ESS30523.1"/>
    <property type="molecule type" value="Genomic_DNA"/>
</dbReference>
<evidence type="ECO:0000313" key="4">
    <source>
        <dbReference type="Proteomes" id="UP000002226"/>
    </source>
</evidence>
<dbReference type="Gene3D" id="2.170.270.10">
    <property type="entry name" value="SET domain"/>
    <property type="match status" value="1"/>
</dbReference>
<dbReference type="AlphaFoldDB" id="V4Z540"/>
<dbReference type="GO" id="GO:0008168">
    <property type="term" value="F:methyltransferase activity"/>
    <property type="evidence" value="ECO:0007669"/>
    <property type="project" value="UniProtKB-KW"/>
</dbReference>
<feature type="region of interest" description="Disordered" evidence="1">
    <location>
        <begin position="162"/>
        <end position="211"/>
    </location>
</feature>
<gene>
    <name evidence="3" type="ORF">TGVEG_284160B</name>
</gene>
<dbReference type="InterPro" id="IPR046341">
    <property type="entry name" value="SET_dom_sf"/>
</dbReference>
<dbReference type="GO" id="GO:0032259">
    <property type="term" value="P:methylation"/>
    <property type="evidence" value="ECO:0007669"/>
    <property type="project" value="UniProtKB-KW"/>
</dbReference>
<feature type="non-terminal residue" evidence="3">
    <location>
        <position position="1"/>
    </location>
</feature>
<comment type="caution">
    <text evidence="3">The sequence shown here is derived from an EMBL/GenBank/DDBJ whole genome shotgun (WGS) entry which is preliminary data.</text>
</comment>
<keyword evidence="3" id="KW-0489">Methyltransferase</keyword>
<feature type="compositionally biased region" description="Basic and acidic residues" evidence="1">
    <location>
        <begin position="178"/>
        <end position="211"/>
    </location>
</feature>
<organism evidence="3 4">
    <name type="scientific">Toxoplasma gondii (strain ATCC 50861 / VEG)</name>
    <dbReference type="NCBI Taxonomy" id="432359"/>
    <lineage>
        <taxon>Eukaryota</taxon>
        <taxon>Sar</taxon>
        <taxon>Alveolata</taxon>
        <taxon>Apicomplexa</taxon>
        <taxon>Conoidasida</taxon>
        <taxon>Coccidia</taxon>
        <taxon>Eucoccidiorida</taxon>
        <taxon>Eimeriorina</taxon>
        <taxon>Sarcocystidae</taxon>
        <taxon>Toxoplasma</taxon>
    </lineage>
</organism>
<keyword evidence="4" id="KW-1185">Reference proteome</keyword>
<dbReference type="Pfam" id="PF00856">
    <property type="entry name" value="SET"/>
    <property type="match status" value="1"/>
</dbReference>
<sequence length="211" mass="23295">FSSSFASVSSLFSSSFASVSSLFSSSFASVSSLFSSSFASVSSLFSSSFASVSSLFSSPFASVSSLFSSSFAQILREQNRAYVICAGTLNAHIDARLHPEVLARYINDNAKKEKLNARFVKDKERRRVFVQALRDLEAGEEIYASYGEGYWRNRPFFASGDGSKQLLPGEALEEEDEERKGRSFESSKEEKPEREGALGGRETQREEGEEK</sequence>
<dbReference type="VEuPathDB" id="ToxoDB:TGVEG_284160B"/>
<proteinExistence type="predicted"/>
<keyword evidence="3" id="KW-0808">Transferase</keyword>
<dbReference type="Proteomes" id="UP000002226">
    <property type="component" value="Unassembled WGS sequence"/>
</dbReference>
<dbReference type="SUPFAM" id="SSF82199">
    <property type="entry name" value="SET domain"/>
    <property type="match status" value="1"/>
</dbReference>
<accession>V4Z540</accession>
<dbReference type="InterPro" id="IPR001214">
    <property type="entry name" value="SET_dom"/>
</dbReference>
<dbReference type="STRING" id="432359.V4Z540"/>
<evidence type="ECO:0000313" key="3">
    <source>
        <dbReference type="EMBL" id="ESS30523.1"/>
    </source>
</evidence>
<dbReference type="PROSITE" id="PS50280">
    <property type="entry name" value="SET"/>
    <property type="match status" value="1"/>
</dbReference>
<evidence type="ECO:0000259" key="2">
    <source>
        <dbReference type="PROSITE" id="PS50280"/>
    </source>
</evidence>
<feature type="domain" description="SET" evidence="2">
    <location>
        <begin position="50"/>
        <end position="147"/>
    </location>
</feature>
<dbReference type="CDD" id="cd08161">
    <property type="entry name" value="SET"/>
    <property type="match status" value="1"/>
</dbReference>
<dbReference type="PaxDb" id="5811-TGME49_084160"/>
<name>V4Z540_TOXGV</name>
<reference evidence="3" key="1">
    <citation type="submission" date="2007-03" db="EMBL/GenBank/DDBJ databases">
        <authorList>
            <person name="Paulsen I."/>
        </authorList>
    </citation>
    <scope>NUCLEOTIDE SEQUENCE</scope>
    <source>
        <strain evidence="3">VEG</strain>
    </source>
</reference>
<protein>
    <submittedName>
        <fullName evidence="3">Histone lysine methyltransferase, SET</fullName>
    </submittedName>
</protein>